<keyword evidence="2" id="KW-0812">Transmembrane</keyword>
<protein>
    <submittedName>
        <fullName evidence="3">DUF898 domain-containing protein</fullName>
    </submittedName>
</protein>
<accession>A0A6B1DDE8</accession>
<keyword evidence="2" id="KW-0472">Membrane</keyword>
<dbReference type="AlphaFoldDB" id="A0A6B1DDE8"/>
<feature type="transmembrane region" description="Helical" evidence="2">
    <location>
        <begin position="177"/>
        <end position="202"/>
    </location>
</feature>
<dbReference type="InterPro" id="IPR010295">
    <property type="entry name" value="DUF898"/>
</dbReference>
<feature type="region of interest" description="Disordered" evidence="1">
    <location>
        <begin position="345"/>
        <end position="398"/>
    </location>
</feature>
<reference evidence="3" key="1">
    <citation type="submission" date="2019-09" db="EMBL/GenBank/DDBJ databases">
        <title>Characterisation of the sponge microbiome using genome-centric metagenomics.</title>
        <authorList>
            <person name="Engelberts J.P."/>
            <person name="Robbins S.J."/>
            <person name="De Goeij J.M."/>
            <person name="Aranda M."/>
            <person name="Bell S.C."/>
            <person name="Webster N.S."/>
        </authorList>
    </citation>
    <scope>NUCLEOTIDE SEQUENCE</scope>
    <source>
        <strain evidence="3">SB0661_bin_32</strain>
    </source>
</reference>
<evidence type="ECO:0000256" key="2">
    <source>
        <dbReference type="SAM" id="Phobius"/>
    </source>
</evidence>
<sequence>MNFSTGKDSAVPTNLEFRGRWLNVYGNLILIAIFTGITLGIYVPWGYARWQRIVTESTYYEDRQLEFDGSGAEVLVQFIVIGFFTLITLGLYVILGFAATRMLRWQYAHTLTPNGLRMEYEGKTIDIFWEWLLLVIFTPLTLGLYYYWGRNRLRSQILNHVSLSDQPMQFRTTAGDYFLAVLSNWVMTVFAVGIYVALGLFLRREVLDTGPLAAQLESIGAGPPIMDLVNLLVLVLALGVYTLLGLALLGMAIVRFRAWEVNRTLLPPPMRSRSPMPAVSTPVSALAGTPTPVSDVTASVPEESESLYTENEPPPMADSGYVVDTPGRRPLPVTQEEIEDEYYDFGEFSTHAGQEPDVNSGDERSDWSSEQWARPQAAASLTDENEGEEGGESAGPGR</sequence>
<feature type="transmembrane region" description="Helical" evidence="2">
    <location>
        <begin position="231"/>
        <end position="254"/>
    </location>
</feature>
<proteinExistence type="predicted"/>
<feature type="transmembrane region" description="Helical" evidence="2">
    <location>
        <begin position="127"/>
        <end position="148"/>
    </location>
</feature>
<dbReference type="EMBL" id="VXMH01000116">
    <property type="protein sequence ID" value="MYC97403.1"/>
    <property type="molecule type" value="Genomic_DNA"/>
</dbReference>
<name>A0A6B1DDE8_9CHLR</name>
<feature type="region of interest" description="Disordered" evidence="1">
    <location>
        <begin position="270"/>
        <end position="330"/>
    </location>
</feature>
<gene>
    <name evidence="3" type="ORF">F4X14_20820</name>
</gene>
<feature type="transmembrane region" description="Helical" evidence="2">
    <location>
        <begin position="24"/>
        <end position="43"/>
    </location>
</feature>
<keyword evidence="2" id="KW-1133">Transmembrane helix</keyword>
<evidence type="ECO:0000313" key="3">
    <source>
        <dbReference type="EMBL" id="MYC97403.1"/>
    </source>
</evidence>
<dbReference type="Pfam" id="PF05987">
    <property type="entry name" value="DUF898"/>
    <property type="match status" value="1"/>
</dbReference>
<evidence type="ECO:0000256" key="1">
    <source>
        <dbReference type="SAM" id="MobiDB-lite"/>
    </source>
</evidence>
<organism evidence="3">
    <name type="scientific">Caldilineaceae bacterium SB0661_bin_32</name>
    <dbReference type="NCBI Taxonomy" id="2605255"/>
    <lineage>
        <taxon>Bacteria</taxon>
        <taxon>Bacillati</taxon>
        <taxon>Chloroflexota</taxon>
        <taxon>Caldilineae</taxon>
        <taxon>Caldilineales</taxon>
        <taxon>Caldilineaceae</taxon>
    </lineage>
</organism>
<comment type="caution">
    <text evidence="3">The sequence shown here is derived from an EMBL/GenBank/DDBJ whole genome shotgun (WGS) entry which is preliminary data.</text>
</comment>
<feature type="transmembrane region" description="Helical" evidence="2">
    <location>
        <begin position="74"/>
        <end position="95"/>
    </location>
</feature>